<evidence type="ECO:0000256" key="3">
    <source>
        <dbReference type="ARBA" id="ARBA00022525"/>
    </source>
</evidence>
<dbReference type="OMA" id="KDYHIAM"/>
<dbReference type="eggNOG" id="ENOG502TIEF">
    <property type="taxonomic scope" value="Eukaryota"/>
</dbReference>
<comment type="similarity">
    <text evidence="2">Belongs to the PBP/GOBP family.</text>
</comment>
<dbReference type="EMBL" id="CH916367">
    <property type="protein sequence ID" value="EDW02632.1"/>
    <property type="molecule type" value="Genomic_DNA"/>
</dbReference>
<accession>B4J426</accession>
<organism evidence="6">
    <name type="scientific">Drosophila grimshawi</name>
    <name type="common">Hawaiian fruit fly</name>
    <name type="synonym">Idiomyia grimshawi</name>
    <dbReference type="NCBI Taxonomy" id="7222"/>
    <lineage>
        <taxon>Eukaryota</taxon>
        <taxon>Metazoa</taxon>
        <taxon>Ecdysozoa</taxon>
        <taxon>Arthropoda</taxon>
        <taxon>Hexapoda</taxon>
        <taxon>Insecta</taxon>
        <taxon>Pterygota</taxon>
        <taxon>Neoptera</taxon>
        <taxon>Endopterygota</taxon>
        <taxon>Diptera</taxon>
        <taxon>Brachycera</taxon>
        <taxon>Muscomorpha</taxon>
        <taxon>Ephydroidea</taxon>
        <taxon>Drosophilidae</taxon>
        <taxon>Drosophila</taxon>
        <taxon>Hawaiian Drosophila</taxon>
    </lineage>
</organism>
<dbReference type="InParanoid" id="B4J426"/>
<dbReference type="GeneID" id="6561159"/>
<keyword evidence="4" id="KW-0732">Signal</keyword>
<dbReference type="KEGG" id="dgr:6561159"/>
<dbReference type="Gene3D" id="1.10.238.270">
    <property type="match status" value="1"/>
</dbReference>
<keyword evidence="3" id="KW-0964">Secreted</keyword>
<evidence type="ECO:0000256" key="4">
    <source>
        <dbReference type="SAM" id="SignalP"/>
    </source>
</evidence>
<dbReference type="InterPro" id="IPR052295">
    <property type="entry name" value="Odorant-binding_protein"/>
</dbReference>
<dbReference type="CTD" id="37609"/>
<dbReference type="AlphaFoldDB" id="B4J426"/>
<feature type="chain" id="PRO_5002811491" evidence="4">
    <location>
        <begin position="24"/>
        <end position="218"/>
    </location>
</feature>
<evidence type="ECO:0000313" key="5">
    <source>
        <dbReference type="EMBL" id="EDW02632.1"/>
    </source>
</evidence>
<gene>
    <name evidence="5" type="primary">Dgri\GH19777</name>
    <name evidence="5" type="ORF">Dgri_GH19777</name>
    <name evidence="5" type="ORF">GH19777</name>
</gene>
<evidence type="ECO:0000256" key="2">
    <source>
        <dbReference type="ARBA" id="ARBA00008098"/>
    </source>
</evidence>
<comment type="subcellular location">
    <subcellularLocation>
        <location evidence="1">Secreted</location>
    </subcellularLocation>
</comment>
<reference evidence="5 6" key="1">
    <citation type="journal article" date="2007" name="Nature">
        <title>Evolution of genes and genomes on the Drosophila phylogeny.</title>
        <authorList>
            <consortium name="Drosophila 12 Genomes Consortium"/>
            <person name="Clark A.G."/>
            <person name="Eisen M.B."/>
            <person name="Smith D.R."/>
            <person name="Bergman C.M."/>
            <person name="Oliver B."/>
            <person name="Markow T.A."/>
            <person name="Kaufman T.C."/>
            <person name="Kellis M."/>
            <person name="Gelbart W."/>
            <person name="Iyer V.N."/>
            <person name="Pollard D.A."/>
            <person name="Sackton T.B."/>
            <person name="Larracuente A.M."/>
            <person name="Singh N.D."/>
            <person name="Abad J.P."/>
            <person name="Abt D.N."/>
            <person name="Adryan B."/>
            <person name="Aguade M."/>
            <person name="Akashi H."/>
            <person name="Anderson W.W."/>
            <person name="Aquadro C.F."/>
            <person name="Ardell D.H."/>
            <person name="Arguello R."/>
            <person name="Artieri C.G."/>
            <person name="Barbash D.A."/>
            <person name="Barker D."/>
            <person name="Barsanti P."/>
            <person name="Batterham P."/>
            <person name="Batzoglou S."/>
            <person name="Begun D."/>
            <person name="Bhutkar A."/>
            <person name="Blanco E."/>
            <person name="Bosak S.A."/>
            <person name="Bradley R.K."/>
            <person name="Brand A.D."/>
            <person name="Brent M.R."/>
            <person name="Brooks A.N."/>
            <person name="Brown R.H."/>
            <person name="Butlin R.K."/>
            <person name="Caggese C."/>
            <person name="Calvi B.R."/>
            <person name="Bernardo de Carvalho A."/>
            <person name="Caspi A."/>
            <person name="Castrezana S."/>
            <person name="Celniker S.E."/>
            <person name="Chang J.L."/>
            <person name="Chapple C."/>
            <person name="Chatterji S."/>
            <person name="Chinwalla A."/>
            <person name="Civetta A."/>
            <person name="Clifton S.W."/>
            <person name="Comeron J.M."/>
            <person name="Costello J.C."/>
            <person name="Coyne J.A."/>
            <person name="Daub J."/>
            <person name="David R.G."/>
            <person name="Delcher A.L."/>
            <person name="Delehaunty K."/>
            <person name="Do C.B."/>
            <person name="Ebling H."/>
            <person name="Edwards K."/>
            <person name="Eickbush T."/>
            <person name="Evans J.D."/>
            <person name="Filipski A."/>
            <person name="Findeiss S."/>
            <person name="Freyhult E."/>
            <person name="Fulton L."/>
            <person name="Fulton R."/>
            <person name="Garcia A.C."/>
            <person name="Gardiner A."/>
            <person name="Garfield D.A."/>
            <person name="Garvin B.E."/>
            <person name="Gibson G."/>
            <person name="Gilbert D."/>
            <person name="Gnerre S."/>
            <person name="Godfrey J."/>
            <person name="Good R."/>
            <person name="Gotea V."/>
            <person name="Gravely B."/>
            <person name="Greenberg A.J."/>
            <person name="Griffiths-Jones S."/>
            <person name="Gross S."/>
            <person name="Guigo R."/>
            <person name="Gustafson E.A."/>
            <person name="Haerty W."/>
            <person name="Hahn M.W."/>
            <person name="Halligan D.L."/>
            <person name="Halpern A.L."/>
            <person name="Halter G.M."/>
            <person name="Han M.V."/>
            <person name="Heger A."/>
            <person name="Hillier L."/>
            <person name="Hinrichs A.S."/>
            <person name="Holmes I."/>
            <person name="Hoskins R.A."/>
            <person name="Hubisz M.J."/>
            <person name="Hultmark D."/>
            <person name="Huntley M.A."/>
            <person name="Jaffe D.B."/>
            <person name="Jagadeeshan S."/>
            <person name="Jeck W.R."/>
            <person name="Johnson J."/>
            <person name="Jones C.D."/>
            <person name="Jordan W.C."/>
            <person name="Karpen G.H."/>
            <person name="Kataoka E."/>
            <person name="Keightley P.D."/>
            <person name="Kheradpour P."/>
            <person name="Kirkness E.F."/>
            <person name="Koerich L.B."/>
            <person name="Kristiansen K."/>
            <person name="Kudrna D."/>
            <person name="Kulathinal R.J."/>
            <person name="Kumar S."/>
            <person name="Kwok R."/>
            <person name="Lander E."/>
            <person name="Langley C.H."/>
            <person name="Lapoint R."/>
            <person name="Lazzaro B.P."/>
            <person name="Lee S.J."/>
            <person name="Levesque L."/>
            <person name="Li R."/>
            <person name="Lin C.F."/>
            <person name="Lin M.F."/>
            <person name="Lindblad-Toh K."/>
            <person name="Llopart A."/>
            <person name="Long M."/>
            <person name="Low L."/>
            <person name="Lozovsky E."/>
            <person name="Lu J."/>
            <person name="Luo M."/>
            <person name="Machado C.A."/>
            <person name="Makalowski W."/>
            <person name="Marzo M."/>
            <person name="Matsuda M."/>
            <person name="Matzkin L."/>
            <person name="McAllister B."/>
            <person name="McBride C.S."/>
            <person name="McKernan B."/>
            <person name="McKernan K."/>
            <person name="Mendez-Lago M."/>
            <person name="Minx P."/>
            <person name="Mollenhauer M.U."/>
            <person name="Montooth K."/>
            <person name="Mount S.M."/>
            <person name="Mu X."/>
            <person name="Myers E."/>
            <person name="Negre B."/>
            <person name="Newfeld S."/>
            <person name="Nielsen R."/>
            <person name="Noor M.A."/>
            <person name="O'Grady P."/>
            <person name="Pachter L."/>
            <person name="Papaceit M."/>
            <person name="Parisi M.J."/>
            <person name="Parisi M."/>
            <person name="Parts L."/>
            <person name="Pedersen J.S."/>
            <person name="Pesole G."/>
            <person name="Phillippy A.M."/>
            <person name="Ponting C.P."/>
            <person name="Pop M."/>
            <person name="Porcelli D."/>
            <person name="Powell J.R."/>
            <person name="Prohaska S."/>
            <person name="Pruitt K."/>
            <person name="Puig M."/>
            <person name="Quesneville H."/>
            <person name="Ram K.R."/>
            <person name="Rand D."/>
            <person name="Rasmussen M.D."/>
            <person name="Reed L.K."/>
            <person name="Reenan R."/>
            <person name="Reily A."/>
            <person name="Remington K.A."/>
            <person name="Rieger T.T."/>
            <person name="Ritchie M.G."/>
            <person name="Robin C."/>
            <person name="Rogers Y.H."/>
            <person name="Rohde C."/>
            <person name="Rozas J."/>
            <person name="Rubenfield M.J."/>
            <person name="Ruiz A."/>
            <person name="Russo S."/>
            <person name="Salzberg S.L."/>
            <person name="Sanchez-Gracia A."/>
            <person name="Saranga D.J."/>
            <person name="Sato H."/>
            <person name="Schaeffer S.W."/>
            <person name="Schatz M.C."/>
            <person name="Schlenke T."/>
            <person name="Schwartz R."/>
            <person name="Segarra C."/>
            <person name="Singh R.S."/>
            <person name="Sirot L."/>
            <person name="Sirota M."/>
            <person name="Sisneros N.B."/>
            <person name="Smith C.D."/>
            <person name="Smith T.F."/>
            <person name="Spieth J."/>
            <person name="Stage D.E."/>
            <person name="Stark A."/>
            <person name="Stephan W."/>
            <person name="Strausberg R.L."/>
            <person name="Strempel S."/>
            <person name="Sturgill D."/>
            <person name="Sutton G."/>
            <person name="Sutton G.G."/>
            <person name="Tao W."/>
            <person name="Teichmann S."/>
            <person name="Tobari Y.N."/>
            <person name="Tomimura Y."/>
            <person name="Tsolas J.M."/>
            <person name="Valente V.L."/>
            <person name="Venter E."/>
            <person name="Venter J.C."/>
            <person name="Vicario S."/>
            <person name="Vieira F.G."/>
            <person name="Vilella A.J."/>
            <person name="Villasante A."/>
            <person name="Walenz B."/>
            <person name="Wang J."/>
            <person name="Wasserman M."/>
            <person name="Watts T."/>
            <person name="Wilson D."/>
            <person name="Wilson R.K."/>
            <person name="Wing R.A."/>
            <person name="Wolfner M.F."/>
            <person name="Wong A."/>
            <person name="Wong G.K."/>
            <person name="Wu C.I."/>
            <person name="Wu G."/>
            <person name="Yamamoto D."/>
            <person name="Yang H.P."/>
            <person name="Yang S.P."/>
            <person name="Yorke J.A."/>
            <person name="Yoshida K."/>
            <person name="Zdobnov E."/>
            <person name="Zhang P."/>
            <person name="Zhang Y."/>
            <person name="Zimin A.V."/>
            <person name="Baldwin J."/>
            <person name="Abdouelleil A."/>
            <person name="Abdulkadir J."/>
            <person name="Abebe A."/>
            <person name="Abera B."/>
            <person name="Abreu J."/>
            <person name="Acer S.C."/>
            <person name="Aftuck L."/>
            <person name="Alexander A."/>
            <person name="An P."/>
            <person name="Anderson E."/>
            <person name="Anderson S."/>
            <person name="Arachi H."/>
            <person name="Azer M."/>
            <person name="Bachantsang P."/>
            <person name="Barry A."/>
            <person name="Bayul T."/>
            <person name="Berlin A."/>
            <person name="Bessette D."/>
            <person name="Bloom T."/>
            <person name="Blye J."/>
            <person name="Boguslavskiy L."/>
            <person name="Bonnet C."/>
            <person name="Boukhgalter B."/>
            <person name="Bourzgui I."/>
            <person name="Brown A."/>
            <person name="Cahill P."/>
            <person name="Channer S."/>
            <person name="Cheshatsang Y."/>
            <person name="Chuda L."/>
            <person name="Citroen M."/>
            <person name="Collymore A."/>
            <person name="Cooke P."/>
            <person name="Costello M."/>
            <person name="D'Aco K."/>
            <person name="Daza R."/>
            <person name="De Haan G."/>
            <person name="DeGray S."/>
            <person name="DeMaso C."/>
            <person name="Dhargay N."/>
            <person name="Dooley K."/>
            <person name="Dooley E."/>
            <person name="Doricent M."/>
            <person name="Dorje P."/>
            <person name="Dorjee K."/>
            <person name="Dupes A."/>
            <person name="Elong R."/>
            <person name="Falk J."/>
            <person name="Farina A."/>
            <person name="Faro S."/>
            <person name="Ferguson D."/>
            <person name="Fisher S."/>
            <person name="Foley C.D."/>
            <person name="Franke A."/>
            <person name="Friedrich D."/>
            <person name="Gadbois L."/>
            <person name="Gearin G."/>
            <person name="Gearin C.R."/>
            <person name="Giannoukos G."/>
            <person name="Goode T."/>
            <person name="Graham J."/>
            <person name="Grandbois E."/>
            <person name="Grewal S."/>
            <person name="Gyaltsen K."/>
            <person name="Hafez N."/>
            <person name="Hagos B."/>
            <person name="Hall J."/>
            <person name="Henson C."/>
            <person name="Hollinger A."/>
            <person name="Honan T."/>
            <person name="Huard M.D."/>
            <person name="Hughes L."/>
            <person name="Hurhula B."/>
            <person name="Husby M.E."/>
            <person name="Kamat A."/>
            <person name="Kanga B."/>
            <person name="Kashin S."/>
            <person name="Khazanovich D."/>
            <person name="Kisner P."/>
            <person name="Lance K."/>
            <person name="Lara M."/>
            <person name="Lee W."/>
            <person name="Lennon N."/>
            <person name="Letendre F."/>
            <person name="LeVine R."/>
            <person name="Lipovsky A."/>
            <person name="Liu X."/>
            <person name="Liu J."/>
            <person name="Liu S."/>
            <person name="Lokyitsang T."/>
            <person name="Lokyitsang Y."/>
            <person name="Lubonja R."/>
            <person name="Lui A."/>
            <person name="MacDonald P."/>
            <person name="Magnisalis V."/>
            <person name="Maru K."/>
            <person name="Matthews C."/>
            <person name="McCusker W."/>
            <person name="McDonough S."/>
            <person name="Mehta T."/>
            <person name="Meldrim J."/>
            <person name="Meneus L."/>
            <person name="Mihai O."/>
            <person name="Mihalev A."/>
            <person name="Mihova T."/>
            <person name="Mittelman R."/>
            <person name="Mlenga V."/>
            <person name="Montmayeur A."/>
            <person name="Mulrain L."/>
            <person name="Navidi A."/>
            <person name="Naylor J."/>
            <person name="Negash T."/>
            <person name="Nguyen T."/>
            <person name="Nguyen N."/>
            <person name="Nicol R."/>
            <person name="Norbu C."/>
            <person name="Norbu N."/>
            <person name="Novod N."/>
            <person name="O'Neill B."/>
            <person name="Osman S."/>
            <person name="Markiewicz E."/>
            <person name="Oyono O.L."/>
            <person name="Patti C."/>
            <person name="Phunkhang P."/>
            <person name="Pierre F."/>
            <person name="Priest M."/>
            <person name="Raghuraman S."/>
            <person name="Rege F."/>
            <person name="Reyes R."/>
            <person name="Rise C."/>
            <person name="Rogov P."/>
            <person name="Ross K."/>
            <person name="Ryan E."/>
            <person name="Settipalli S."/>
            <person name="Shea T."/>
            <person name="Sherpa N."/>
            <person name="Shi L."/>
            <person name="Shih D."/>
            <person name="Sparrow T."/>
            <person name="Spaulding J."/>
            <person name="Stalker J."/>
            <person name="Stange-Thomann N."/>
            <person name="Stavropoulos S."/>
            <person name="Stone C."/>
            <person name="Strader C."/>
            <person name="Tesfaye S."/>
            <person name="Thomson T."/>
            <person name="Thoulutsang Y."/>
            <person name="Thoulutsang D."/>
            <person name="Topham K."/>
            <person name="Topping I."/>
            <person name="Tsamla T."/>
            <person name="Vassiliev H."/>
            <person name="Vo A."/>
            <person name="Wangchuk T."/>
            <person name="Wangdi T."/>
            <person name="Weiand M."/>
            <person name="Wilkinson J."/>
            <person name="Wilson A."/>
            <person name="Yadav S."/>
            <person name="Young G."/>
            <person name="Yu Q."/>
            <person name="Zembek L."/>
            <person name="Zhong D."/>
            <person name="Zimmer A."/>
            <person name="Zwirko Z."/>
            <person name="Jaffe D.B."/>
            <person name="Alvarez P."/>
            <person name="Brockman W."/>
            <person name="Butler J."/>
            <person name="Chin C."/>
            <person name="Gnerre S."/>
            <person name="Grabherr M."/>
            <person name="Kleber M."/>
            <person name="Mauceli E."/>
            <person name="MacCallum I."/>
        </authorList>
    </citation>
    <scope>NUCLEOTIDE SEQUENCE [LARGE SCALE GENOMIC DNA]</scope>
    <source>
        <strain evidence="6">Tucson 15287-2541.00</strain>
    </source>
</reference>
<feature type="signal peptide" evidence="4">
    <location>
        <begin position="1"/>
        <end position="23"/>
    </location>
</feature>
<dbReference type="OrthoDB" id="8014995at2759"/>
<name>B4J426_DROGR</name>
<dbReference type="HOGENOM" id="CLU_1246537_0_0_1"/>
<evidence type="ECO:0000256" key="1">
    <source>
        <dbReference type="ARBA" id="ARBA00004613"/>
    </source>
</evidence>
<dbReference type="GO" id="GO:0005576">
    <property type="term" value="C:extracellular region"/>
    <property type="evidence" value="ECO:0007669"/>
    <property type="project" value="UniProtKB-SubCell"/>
</dbReference>
<protein>
    <submittedName>
        <fullName evidence="5">GH19777</fullName>
    </submittedName>
</protein>
<dbReference type="PhylomeDB" id="B4J426"/>
<dbReference type="Proteomes" id="UP000001070">
    <property type="component" value="Unassembled WGS sequence"/>
</dbReference>
<proteinExistence type="inferred from homology"/>
<evidence type="ECO:0000313" key="6">
    <source>
        <dbReference type="Proteomes" id="UP000001070"/>
    </source>
</evidence>
<keyword evidence="6" id="KW-1185">Reference proteome</keyword>
<dbReference type="PANTHER" id="PTHR21066">
    <property type="entry name" value="ODORANT-BINDING PROTEIN 59A-RELATED"/>
    <property type="match status" value="1"/>
</dbReference>
<sequence>MYKYSYALLTLLVGLLIVTHVLARDAEDDAVEAQNANSLTAEQCGKKRSGCCSELYIGDLDWLSKCLSMHANKMPAEIEADMGKTFKFLSCFVECVYKQRKYIGKSDTINMKMVKLDAETLYADRPKEQEYHIKILDFCRKDAITKYNLIKFAPGFKAIVKNACRPFLMMVFLCQAEYHMKQECPYFRWESNDKSGGKEMCKDARAKCYEIDGITLNQ</sequence>
<dbReference type="PANTHER" id="PTHR21066:SF15">
    <property type="entry name" value="GH25962P-RELATED"/>
    <property type="match status" value="1"/>
</dbReference>
<dbReference type="FunCoup" id="B4J426">
    <property type="interactions" value="59"/>
</dbReference>